<sequence>MVQSDHVAENASGCDAVGATTSNPEGLHANKDKHLTATRSAPLLNITPNSSTPSSSDDSNLNDEVATNNTCTRLDNLHPINEGSDLNSGQQRKRGRTTIKELWTLPPQERILVSSNQLGQPIGPEAQLLAAFLGMLARSGQHIGLQYENWHKVPKTLKDDLFKFIELRFSLKISKEYVLKSLGKKWRHYKHDLKTKHFKREEGLQANKDKHPSATIRWQWE</sequence>
<name>A0ACB7WQP2_DIOAL</name>
<dbReference type="Proteomes" id="UP000827976">
    <property type="component" value="Chromosome 2"/>
</dbReference>
<dbReference type="EMBL" id="CM037012">
    <property type="protein sequence ID" value="KAH7690431.1"/>
    <property type="molecule type" value="Genomic_DNA"/>
</dbReference>
<keyword evidence="2" id="KW-1185">Reference proteome</keyword>
<evidence type="ECO:0000313" key="2">
    <source>
        <dbReference type="Proteomes" id="UP000827976"/>
    </source>
</evidence>
<protein>
    <submittedName>
        <fullName evidence="1">Uncharacterized protein</fullName>
    </submittedName>
</protein>
<reference evidence="2" key="1">
    <citation type="journal article" date="2022" name="Nat. Commun.">
        <title>Chromosome evolution and the genetic basis of agronomically important traits in greater yam.</title>
        <authorList>
            <person name="Bredeson J.V."/>
            <person name="Lyons J.B."/>
            <person name="Oniyinde I.O."/>
            <person name="Okereke N.R."/>
            <person name="Kolade O."/>
            <person name="Nnabue I."/>
            <person name="Nwadili C.O."/>
            <person name="Hribova E."/>
            <person name="Parker M."/>
            <person name="Nwogha J."/>
            <person name="Shu S."/>
            <person name="Carlson J."/>
            <person name="Kariba R."/>
            <person name="Muthemba S."/>
            <person name="Knop K."/>
            <person name="Barton G.J."/>
            <person name="Sherwood A.V."/>
            <person name="Lopez-Montes A."/>
            <person name="Asiedu R."/>
            <person name="Jamnadass R."/>
            <person name="Muchugi A."/>
            <person name="Goodstein D."/>
            <person name="Egesi C.N."/>
            <person name="Featherston J."/>
            <person name="Asfaw A."/>
            <person name="Simpson G.G."/>
            <person name="Dolezel J."/>
            <person name="Hendre P.S."/>
            <person name="Van Deynze A."/>
            <person name="Kumar P.L."/>
            <person name="Obidiegwu J.E."/>
            <person name="Bhattacharjee R."/>
            <person name="Rokhsar D.S."/>
        </authorList>
    </citation>
    <scope>NUCLEOTIDE SEQUENCE [LARGE SCALE GENOMIC DNA]</scope>
    <source>
        <strain evidence="2">cv. TDa95/00328</strain>
    </source>
</reference>
<accession>A0ACB7WQP2</accession>
<comment type="caution">
    <text evidence="1">The sequence shown here is derived from an EMBL/GenBank/DDBJ whole genome shotgun (WGS) entry which is preliminary data.</text>
</comment>
<evidence type="ECO:0000313" key="1">
    <source>
        <dbReference type="EMBL" id="KAH7690431.1"/>
    </source>
</evidence>
<organism evidence="1 2">
    <name type="scientific">Dioscorea alata</name>
    <name type="common">Purple yam</name>
    <dbReference type="NCBI Taxonomy" id="55571"/>
    <lineage>
        <taxon>Eukaryota</taxon>
        <taxon>Viridiplantae</taxon>
        <taxon>Streptophyta</taxon>
        <taxon>Embryophyta</taxon>
        <taxon>Tracheophyta</taxon>
        <taxon>Spermatophyta</taxon>
        <taxon>Magnoliopsida</taxon>
        <taxon>Liliopsida</taxon>
        <taxon>Dioscoreales</taxon>
        <taxon>Dioscoreaceae</taxon>
        <taxon>Dioscorea</taxon>
    </lineage>
</organism>
<gene>
    <name evidence="1" type="ORF">IHE45_02G046500</name>
</gene>
<proteinExistence type="predicted"/>